<evidence type="ECO:0000313" key="2">
    <source>
        <dbReference type="Proteomes" id="UP000307602"/>
    </source>
</evidence>
<comment type="caution">
    <text evidence="1">The sequence shown here is derived from an EMBL/GenBank/DDBJ whole genome shotgun (WGS) entry which is preliminary data.</text>
</comment>
<organism evidence="1 2">
    <name type="scientific">Flavivirga rizhaonensis</name>
    <dbReference type="NCBI Taxonomy" id="2559571"/>
    <lineage>
        <taxon>Bacteria</taxon>
        <taxon>Pseudomonadati</taxon>
        <taxon>Bacteroidota</taxon>
        <taxon>Flavobacteriia</taxon>
        <taxon>Flavobacteriales</taxon>
        <taxon>Flavobacteriaceae</taxon>
        <taxon>Flavivirga</taxon>
    </lineage>
</organism>
<proteinExistence type="predicted"/>
<dbReference type="CDD" id="cd16913">
    <property type="entry name" value="YkuD_like"/>
    <property type="match status" value="1"/>
</dbReference>
<accession>A0A4S1E191</accession>
<dbReference type="EMBL" id="SRSO01000002">
    <property type="protein sequence ID" value="TGV04366.1"/>
    <property type="molecule type" value="Genomic_DNA"/>
</dbReference>
<keyword evidence="2" id="KW-1185">Reference proteome</keyword>
<dbReference type="AlphaFoldDB" id="A0A4S1E191"/>
<sequence>MKPKLYFSIFLVIILLVVLKFCCPKDDDHLMVSFTLNNKSLIQENKKIVIKKPITIENYFQFLDSIVQKYDSLTSYKLNEHLLVRANSWIIDTLKNTDHYIMKERDSFVYNQKEMIVIPKGTQIVLPDSVAIKKLFQSFQNTIIDINIPEFKLCIYGDSLKLFEFPIRVGRNEQKYLKMADRVVDLKTKIGSGFIVKHVRNPDYYNPVNGHKYFVTKRDDGKE</sequence>
<dbReference type="Proteomes" id="UP000307602">
    <property type="component" value="Unassembled WGS sequence"/>
</dbReference>
<dbReference type="OrthoDB" id="9787225at2"/>
<evidence type="ECO:0000313" key="1">
    <source>
        <dbReference type="EMBL" id="TGV04366.1"/>
    </source>
</evidence>
<dbReference type="GO" id="GO:0016740">
    <property type="term" value="F:transferase activity"/>
    <property type="evidence" value="ECO:0007669"/>
    <property type="project" value="InterPro"/>
</dbReference>
<reference evidence="1 2" key="1">
    <citation type="submission" date="2019-04" db="EMBL/GenBank/DDBJ databases">
        <authorList>
            <person name="Liu A."/>
        </authorList>
    </citation>
    <scope>NUCLEOTIDE SEQUENCE [LARGE SCALE GENOMIC DNA]</scope>
    <source>
        <strain evidence="1 2">RZ03</strain>
    </source>
</reference>
<dbReference type="InterPro" id="IPR005490">
    <property type="entry name" value="LD_TPept_cat_dom"/>
</dbReference>
<dbReference type="RefSeq" id="WP_135875067.1">
    <property type="nucleotide sequence ID" value="NZ_SRSO01000002.1"/>
</dbReference>
<name>A0A4S1E191_9FLAO</name>
<gene>
    <name evidence="1" type="ORF">EM932_02265</name>
</gene>
<protein>
    <submittedName>
        <fullName evidence="1">L,D-transpeptidase</fullName>
    </submittedName>
</protein>